<accession>A0A176VYF8</accession>
<keyword evidence="3" id="KW-1185">Reference proteome</keyword>
<proteinExistence type="predicted"/>
<comment type="caution">
    <text evidence="2">The sequence shown here is derived from an EMBL/GenBank/DDBJ whole genome shotgun (WGS) entry which is preliminary data.</text>
</comment>
<dbReference type="EMBL" id="LVLJ01002458">
    <property type="protein sequence ID" value="OAE24916.1"/>
    <property type="molecule type" value="Genomic_DNA"/>
</dbReference>
<dbReference type="PANTHER" id="PTHR16537">
    <property type="entry name" value="SJOEGREN SYNDROME/SCLERODERMA AUTOANTIGEN 1"/>
    <property type="match status" value="1"/>
</dbReference>
<evidence type="ECO:0000313" key="3">
    <source>
        <dbReference type="Proteomes" id="UP000077202"/>
    </source>
</evidence>
<evidence type="ECO:0000313" key="2">
    <source>
        <dbReference type="EMBL" id="OAE24916.1"/>
    </source>
</evidence>
<feature type="compositionally biased region" description="Low complexity" evidence="1">
    <location>
        <begin position="137"/>
        <end position="146"/>
    </location>
</feature>
<reference evidence="2" key="1">
    <citation type="submission" date="2016-03" db="EMBL/GenBank/DDBJ databases">
        <title>Mechanisms controlling the formation of the plant cell surface in tip-growing cells are functionally conserved among land plants.</title>
        <authorList>
            <person name="Honkanen S."/>
            <person name="Jones V.A."/>
            <person name="Morieri G."/>
            <person name="Champion C."/>
            <person name="Hetherington A.J."/>
            <person name="Kelly S."/>
            <person name="Saint-Marcoux D."/>
            <person name="Proust H."/>
            <person name="Prescott H."/>
            <person name="Dolan L."/>
        </authorList>
    </citation>
    <scope>NUCLEOTIDE SEQUENCE [LARGE SCALE GENOMIC DNA]</scope>
    <source>
        <tissue evidence="2">Whole gametophyte</tissue>
    </source>
</reference>
<dbReference type="InterPro" id="IPR051888">
    <property type="entry name" value="UPF0148_domain"/>
</dbReference>
<feature type="region of interest" description="Disordered" evidence="1">
    <location>
        <begin position="98"/>
        <end position="210"/>
    </location>
</feature>
<sequence length="317" mass="34568">MEVENTSGGGGQDLMELEAGCVARERTRRFDDSSAALAEKLLQGWTLLNEHCPQCLTPLVRNRQKQVYCAVCKQWVLSEAEAAAKALQQRVDRTEAAEQALTASSAQQLSTTPSVTSGNQGPPSPGHRSNGKGNAVNLSRLSLSNLRSEDEKVQEGRNPKRFASSEPGNDGTARTVMVDGKENGTSRPGITAGSFQAPDAGHATSPSLQSKPALALQPAEKPFLLGERRVANNTLSTLNEKLESIQQLIHVTQDVNELRQYSEMNITFDICFRIKHGSFLPLIRLLFVTSSSYQLFVVLEECIHAIEITRNHAKSAE</sequence>
<name>A0A176VYF8_MARPO</name>
<dbReference type="Proteomes" id="UP000077202">
    <property type="component" value="Unassembled WGS sequence"/>
</dbReference>
<organism evidence="2 3">
    <name type="scientific">Marchantia polymorpha subsp. ruderalis</name>
    <dbReference type="NCBI Taxonomy" id="1480154"/>
    <lineage>
        <taxon>Eukaryota</taxon>
        <taxon>Viridiplantae</taxon>
        <taxon>Streptophyta</taxon>
        <taxon>Embryophyta</taxon>
        <taxon>Marchantiophyta</taxon>
        <taxon>Marchantiopsida</taxon>
        <taxon>Marchantiidae</taxon>
        <taxon>Marchantiales</taxon>
        <taxon>Marchantiaceae</taxon>
        <taxon>Marchantia</taxon>
    </lineage>
</organism>
<protein>
    <submittedName>
        <fullName evidence="2">Uncharacterized protein</fullName>
    </submittedName>
</protein>
<evidence type="ECO:0000256" key="1">
    <source>
        <dbReference type="SAM" id="MobiDB-lite"/>
    </source>
</evidence>
<feature type="compositionally biased region" description="Basic and acidic residues" evidence="1">
    <location>
        <begin position="147"/>
        <end position="158"/>
    </location>
</feature>
<feature type="compositionally biased region" description="Polar residues" evidence="1">
    <location>
        <begin position="101"/>
        <end position="121"/>
    </location>
</feature>
<dbReference type="AlphaFoldDB" id="A0A176VYF8"/>
<gene>
    <name evidence="2" type="ORF">AXG93_2931s1590</name>
</gene>
<dbReference type="Pfam" id="PF06677">
    <property type="entry name" value="Auto_anti-p27"/>
    <property type="match status" value="1"/>
</dbReference>
<dbReference type="InterPro" id="IPR009563">
    <property type="entry name" value="SSSCA1"/>
</dbReference>
<dbReference type="PANTHER" id="PTHR16537:SF1">
    <property type="entry name" value="PROTEIN ZNRD2"/>
    <property type="match status" value="1"/>
</dbReference>